<dbReference type="Proteomes" id="UP000244336">
    <property type="component" value="Chromosome 2"/>
</dbReference>
<dbReference type="OrthoDB" id="945197at2759"/>
<dbReference type="EMBL" id="CM009750">
    <property type="protein sequence ID" value="PUZ72877.1"/>
    <property type="molecule type" value="Genomic_DNA"/>
</dbReference>
<dbReference type="PANTHER" id="PTHR47841:SF2">
    <property type="entry name" value="OS07G0609800 PROTEIN"/>
    <property type="match status" value="1"/>
</dbReference>
<gene>
    <name evidence="1" type="ORF">GQ55_2G430800</name>
</gene>
<proteinExistence type="predicted"/>
<reference evidence="1 2" key="1">
    <citation type="submission" date="2018-04" db="EMBL/GenBank/DDBJ databases">
        <title>WGS assembly of Panicum hallii var. hallii HAL2.</title>
        <authorList>
            <person name="Lovell J."/>
            <person name="Jenkins J."/>
            <person name="Lowry D."/>
            <person name="Mamidi S."/>
            <person name="Sreedasyam A."/>
            <person name="Weng X."/>
            <person name="Barry K."/>
            <person name="Bonette J."/>
            <person name="Campitelli B."/>
            <person name="Daum C."/>
            <person name="Gordon S."/>
            <person name="Gould B."/>
            <person name="Lipzen A."/>
            <person name="MacQueen A."/>
            <person name="Palacio-Mejia J."/>
            <person name="Plott C."/>
            <person name="Shakirov E."/>
            <person name="Shu S."/>
            <person name="Yoshinaga Y."/>
            <person name="Zane M."/>
            <person name="Rokhsar D."/>
            <person name="Grimwood J."/>
            <person name="Schmutz J."/>
            <person name="Juenger T."/>
        </authorList>
    </citation>
    <scope>NUCLEOTIDE SEQUENCE [LARGE SCALE GENOMIC DNA]</scope>
    <source>
        <strain evidence="2">cv. HAL2</strain>
    </source>
</reference>
<dbReference type="SUPFAM" id="SSF57889">
    <property type="entry name" value="Cysteine-rich domain"/>
    <property type="match status" value="1"/>
</dbReference>
<protein>
    <submittedName>
        <fullName evidence="1">Uncharacterized protein</fullName>
    </submittedName>
</protein>
<accession>A0A2T7EYG6</accession>
<dbReference type="STRING" id="1504633.A0A2T7EYG6"/>
<sequence>MAANHRSLDFIDPRHLLLRMDYDHESGRCDICRLELAGFDGYGCDSCNIHIHIHSACAGYFGRTTSFALSHALELSRIPLSVGRIRCDICGGCCPPGSFVYRCIGCGFNLHPLCRLLPERFRSPFYPGCTLSMVFSPQRFACSLHISCASIGPPPTGAGVVGRCSWPVTRPAGGGFYRRVVFPPAPARAAKLVALRLALNFVRADITDVTA</sequence>
<evidence type="ECO:0000313" key="2">
    <source>
        <dbReference type="Proteomes" id="UP000244336"/>
    </source>
</evidence>
<dbReference type="AlphaFoldDB" id="A0A2T7EYG6"/>
<dbReference type="Gramene" id="PUZ72877">
    <property type="protein sequence ID" value="PUZ72877"/>
    <property type="gene ID" value="GQ55_2G430800"/>
</dbReference>
<evidence type="ECO:0000313" key="1">
    <source>
        <dbReference type="EMBL" id="PUZ72877.1"/>
    </source>
</evidence>
<dbReference type="InterPro" id="IPR046349">
    <property type="entry name" value="C1-like_sf"/>
</dbReference>
<keyword evidence="2" id="KW-1185">Reference proteome</keyword>
<organism evidence="1 2">
    <name type="scientific">Panicum hallii var. hallii</name>
    <dbReference type="NCBI Taxonomy" id="1504633"/>
    <lineage>
        <taxon>Eukaryota</taxon>
        <taxon>Viridiplantae</taxon>
        <taxon>Streptophyta</taxon>
        <taxon>Embryophyta</taxon>
        <taxon>Tracheophyta</taxon>
        <taxon>Spermatophyta</taxon>
        <taxon>Magnoliopsida</taxon>
        <taxon>Liliopsida</taxon>
        <taxon>Poales</taxon>
        <taxon>Poaceae</taxon>
        <taxon>PACMAD clade</taxon>
        <taxon>Panicoideae</taxon>
        <taxon>Panicodae</taxon>
        <taxon>Paniceae</taxon>
        <taxon>Panicinae</taxon>
        <taxon>Panicum</taxon>
        <taxon>Panicum sect. Panicum</taxon>
    </lineage>
</organism>
<dbReference type="PANTHER" id="PTHR47841">
    <property type="entry name" value="DIACYLGLYCEROL KINASE THETA-LIKE-RELATED"/>
    <property type="match status" value="1"/>
</dbReference>
<name>A0A2T7EYG6_9POAL</name>